<keyword evidence="2" id="KW-1185">Reference proteome</keyword>
<gene>
    <name evidence="1" type="ORF">SPARVUS_LOCUS12996553</name>
</gene>
<reference evidence="1" key="1">
    <citation type="submission" date="2023-05" db="EMBL/GenBank/DDBJ databases">
        <authorList>
            <person name="Stuckert A."/>
        </authorList>
    </citation>
    <scope>NUCLEOTIDE SEQUENCE</scope>
</reference>
<evidence type="ECO:0000313" key="1">
    <source>
        <dbReference type="EMBL" id="CAI9601554.1"/>
    </source>
</evidence>
<name>A0ABN9FXC5_9NEOB</name>
<sequence length="41" mass="4784">MGCPTQPFTNKKLSASLYNVFSQPMNLPSKPYRSRRCQRYS</sequence>
<dbReference type="EMBL" id="CATNWA010017578">
    <property type="protein sequence ID" value="CAI9601554.1"/>
    <property type="molecule type" value="Genomic_DNA"/>
</dbReference>
<organism evidence="1 2">
    <name type="scientific">Staurois parvus</name>
    <dbReference type="NCBI Taxonomy" id="386267"/>
    <lineage>
        <taxon>Eukaryota</taxon>
        <taxon>Metazoa</taxon>
        <taxon>Chordata</taxon>
        <taxon>Craniata</taxon>
        <taxon>Vertebrata</taxon>
        <taxon>Euteleostomi</taxon>
        <taxon>Amphibia</taxon>
        <taxon>Batrachia</taxon>
        <taxon>Anura</taxon>
        <taxon>Neobatrachia</taxon>
        <taxon>Ranoidea</taxon>
        <taxon>Ranidae</taxon>
        <taxon>Staurois</taxon>
    </lineage>
</organism>
<dbReference type="Proteomes" id="UP001162483">
    <property type="component" value="Unassembled WGS sequence"/>
</dbReference>
<evidence type="ECO:0000313" key="2">
    <source>
        <dbReference type="Proteomes" id="UP001162483"/>
    </source>
</evidence>
<proteinExistence type="predicted"/>
<protein>
    <submittedName>
        <fullName evidence="1">Uncharacterized protein</fullName>
    </submittedName>
</protein>
<accession>A0ABN9FXC5</accession>
<comment type="caution">
    <text evidence="1">The sequence shown here is derived from an EMBL/GenBank/DDBJ whole genome shotgun (WGS) entry which is preliminary data.</text>
</comment>